<organism evidence="2 3">
    <name type="scientific">Elysia crispata</name>
    <name type="common">lettuce slug</name>
    <dbReference type="NCBI Taxonomy" id="231223"/>
    <lineage>
        <taxon>Eukaryota</taxon>
        <taxon>Metazoa</taxon>
        <taxon>Spiralia</taxon>
        <taxon>Lophotrochozoa</taxon>
        <taxon>Mollusca</taxon>
        <taxon>Gastropoda</taxon>
        <taxon>Heterobranchia</taxon>
        <taxon>Euthyneura</taxon>
        <taxon>Panpulmonata</taxon>
        <taxon>Sacoglossa</taxon>
        <taxon>Placobranchoidea</taxon>
        <taxon>Plakobranchidae</taxon>
        <taxon>Elysia</taxon>
    </lineage>
</organism>
<keyword evidence="3" id="KW-1185">Reference proteome</keyword>
<dbReference type="PANTHER" id="PTHR10877">
    <property type="entry name" value="POLYCYSTIN FAMILY MEMBER"/>
    <property type="match status" value="1"/>
</dbReference>
<comment type="caution">
    <text evidence="2">The sequence shown here is derived from an EMBL/GenBank/DDBJ whole genome shotgun (WGS) entry which is preliminary data.</text>
</comment>
<keyword evidence="1" id="KW-1133">Transmembrane helix</keyword>
<feature type="non-terminal residue" evidence="2">
    <location>
        <position position="1"/>
    </location>
</feature>
<dbReference type="Proteomes" id="UP001283361">
    <property type="component" value="Unassembled WGS sequence"/>
</dbReference>
<dbReference type="InterPro" id="IPR051223">
    <property type="entry name" value="Polycystin"/>
</dbReference>
<reference evidence="2" key="1">
    <citation type="journal article" date="2023" name="G3 (Bethesda)">
        <title>A reference genome for the long-term kleptoplast-retaining sea slug Elysia crispata morphotype clarki.</title>
        <authorList>
            <person name="Eastman K.E."/>
            <person name="Pendleton A.L."/>
            <person name="Shaikh M.A."/>
            <person name="Suttiyut T."/>
            <person name="Ogas R."/>
            <person name="Tomko P."/>
            <person name="Gavelis G."/>
            <person name="Widhalm J.R."/>
            <person name="Wisecaver J.H."/>
        </authorList>
    </citation>
    <scope>NUCLEOTIDE SEQUENCE</scope>
    <source>
        <strain evidence="2">ECLA1</strain>
    </source>
</reference>
<dbReference type="PANTHER" id="PTHR10877:SF194">
    <property type="entry name" value="LOCATION OF VULVA DEFECTIVE 1"/>
    <property type="match status" value="1"/>
</dbReference>
<evidence type="ECO:0000313" key="2">
    <source>
        <dbReference type="EMBL" id="KAK3770398.1"/>
    </source>
</evidence>
<dbReference type="EMBL" id="JAWDGP010003846">
    <property type="protein sequence ID" value="KAK3770398.1"/>
    <property type="molecule type" value="Genomic_DNA"/>
</dbReference>
<keyword evidence="1" id="KW-0472">Membrane</keyword>
<protein>
    <submittedName>
        <fullName evidence="2">Uncharacterized protein</fullName>
    </submittedName>
</protein>
<sequence>MMILFDLLFYALNYLHDDPIYVSLKISISTVFSTPLRGGLYILPLLTGPLVLVIPIDVVEINGKVEDSTCVVFSVPLSEVYDMTIGLEDSRALYNYSYATMSTSSQARIYDFPEAPFEYFGHEVTYFLPKVTTHYKFENPNMQVFFMVRVPTAQGPGFPKVPRTSLPKGNRVTKKVRFKIKVYSSSCYYYQLNAWYSDENCKPLRDKSHKGLKCVCRGNGPFSAKRTSLLKYITFRGKESAHYYGPNFYPAIFTSILLVLFLFYAYWGHYQDIQEKNSAQTHVIKDFFNPESPNQYLVCLATGIMPGSGTTNRVAFLLVGQLASFQFVMPKGTPCHS</sequence>
<dbReference type="AlphaFoldDB" id="A0AAE1DI81"/>
<accession>A0AAE1DI81</accession>
<evidence type="ECO:0000313" key="3">
    <source>
        <dbReference type="Proteomes" id="UP001283361"/>
    </source>
</evidence>
<dbReference type="GO" id="GO:0016020">
    <property type="term" value="C:membrane"/>
    <property type="evidence" value="ECO:0007669"/>
    <property type="project" value="TreeGrafter"/>
</dbReference>
<gene>
    <name evidence="2" type="ORF">RRG08_047195</name>
</gene>
<feature type="transmembrane region" description="Helical" evidence="1">
    <location>
        <begin position="248"/>
        <end position="267"/>
    </location>
</feature>
<name>A0AAE1DI81_9GAST</name>
<keyword evidence="1" id="KW-0812">Transmembrane</keyword>
<dbReference type="GO" id="GO:0005262">
    <property type="term" value="F:calcium channel activity"/>
    <property type="evidence" value="ECO:0007669"/>
    <property type="project" value="TreeGrafter"/>
</dbReference>
<proteinExistence type="predicted"/>
<dbReference type="GO" id="GO:0050982">
    <property type="term" value="P:detection of mechanical stimulus"/>
    <property type="evidence" value="ECO:0007669"/>
    <property type="project" value="TreeGrafter"/>
</dbReference>
<evidence type="ECO:0000256" key="1">
    <source>
        <dbReference type="SAM" id="Phobius"/>
    </source>
</evidence>